<evidence type="ECO:0000313" key="1">
    <source>
        <dbReference type="EMBL" id="EED35077.1"/>
    </source>
</evidence>
<evidence type="ECO:0000313" key="2">
    <source>
        <dbReference type="Proteomes" id="UP000004699"/>
    </source>
</evidence>
<sequence>MLGKWKDQLVDKYRSRIREKAITRAKARIAIAGRSVESFTEDELETIVREEEDKLRSDILKSTGLAALLILGIT</sequence>
<dbReference type="Proteomes" id="UP000004699">
    <property type="component" value="Unassembled WGS sequence"/>
</dbReference>
<dbReference type="EMBL" id="DS999411">
    <property type="protein sequence ID" value="EED35077.1"/>
    <property type="molecule type" value="Genomic_DNA"/>
</dbReference>
<keyword evidence="2" id="KW-1185">Reference proteome</keyword>
<dbReference type="eggNOG" id="ENOG5033CNS">
    <property type="taxonomic scope" value="Bacteria"/>
</dbReference>
<dbReference type="STRING" id="565045.NOR51B_1020"/>
<name>B8KWQ0_9GAMM</name>
<protein>
    <submittedName>
        <fullName evidence="1">Uncharacterized protein</fullName>
    </submittedName>
</protein>
<accession>B8KWQ0</accession>
<dbReference type="HOGENOM" id="CLU_193755_0_0_6"/>
<dbReference type="RefSeq" id="WP_009019824.1">
    <property type="nucleotide sequence ID" value="NZ_DS999411.1"/>
</dbReference>
<gene>
    <name evidence="1" type="ORF">NOR51B_1020</name>
</gene>
<organism evidence="1 2">
    <name type="scientific">Luminiphilus syltensis NOR5-1B</name>
    <dbReference type="NCBI Taxonomy" id="565045"/>
    <lineage>
        <taxon>Bacteria</taxon>
        <taxon>Pseudomonadati</taxon>
        <taxon>Pseudomonadota</taxon>
        <taxon>Gammaproteobacteria</taxon>
        <taxon>Cellvibrionales</taxon>
        <taxon>Halieaceae</taxon>
        <taxon>Luminiphilus</taxon>
    </lineage>
</organism>
<dbReference type="AlphaFoldDB" id="B8KWQ0"/>
<proteinExistence type="predicted"/>
<reference evidence="2" key="1">
    <citation type="journal article" date="2013" name="BMC Microbiol.">
        <title>Taxonomy and evolution of bacteriochlorophyll a-containing members of the OM60/NOR5 clade of marine gammaproteobacteria: description of Luminiphilus syltensis gen. nov., sp. nov., reclassification of Haliea rubra as Pseudohaliea rubra gen. nov., comb. nov., and emendation of Chromatocurvus halotolerans.</title>
        <authorList>
            <person name="Spring S."/>
            <person name="Riedel T."/>
            <person name="Sproer C."/>
            <person name="Yan S."/>
            <person name="Harder J."/>
            <person name="Fuchs B.M."/>
        </authorList>
    </citation>
    <scope>NUCLEOTIDE SEQUENCE [LARGE SCALE GENOMIC DNA]</scope>
    <source>
        <strain evidence="2">NOR51-B</strain>
    </source>
</reference>